<evidence type="ECO:0000313" key="2">
    <source>
        <dbReference type="Proteomes" id="UP000253529"/>
    </source>
</evidence>
<dbReference type="AlphaFoldDB" id="A0A366FGI0"/>
<dbReference type="InterPro" id="IPR038561">
    <property type="entry name" value="SoxD_sf"/>
</dbReference>
<dbReference type="GO" id="GO:0008115">
    <property type="term" value="F:sarcosine oxidase activity"/>
    <property type="evidence" value="ECO:0007669"/>
    <property type="project" value="InterPro"/>
</dbReference>
<protein>
    <submittedName>
        <fullName evidence="1">Sarcosine oxidase subunit delta</fullName>
    </submittedName>
</protein>
<dbReference type="EMBL" id="QNRK01000011">
    <property type="protein sequence ID" value="RBP13768.1"/>
    <property type="molecule type" value="Genomic_DNA"/>
</dbReference>
<dbReference type="Proteomes" id="UP000253529">
    <property type="component" value="Unassembled WGS sequence"/>
</dbReference>
<accession>A0A366FGI0</accession>
<keyword evidence="2" id="KW-1185">Reference proteome</keyword>
<dbReference type="Pfam" id="PF04267">
    <property type="entry name" value="SoxD"/>
    <property type="match status" value="1"/>
</dbReference>
<gene>
    <name evidence="1" type="ORF">DFR50_11130</name>
</gene>
<dbReference type="Gene3D" id="3.30.2270.10">
    <property type="entry name" value="Folate-binding superfamily"/>
    <property type="match status" value="1"/>
</dbReference>
<reference evidence="1 2" key="1">
    <citation type="submission" date="2018-06" db="EMBL/GenBank/DDBJ databases">
        <title>Genomic Encyclopedia of Type Strains, Phase IV (KMG-IV): sequencing the most valuable type-strain genomes for metagenomic binning, comparative biology and taxonomic classification.</title>
        <authorList>
            <person name="Goeker M."/>
        </authorList>
    </citation>
    <scope>NUCLEOTIDE SEQUENCE [LARGE SCALE GENOMIC DNA]</scope>
    <source>
        <strain evidence="1 2">DSM 24875</strain>
    </source>
</reference>
<proteinExistence type="predicted"/>
<comment type="caution">
    <text evidence="1">The sequence shown here is derived from an EMBL/GenBank/DDBJ whole genome shotgun (WGS) entry which is preliminary data.</text>
</comment>
<organism evidence="1 2">
    <name type="scientific">Roseiarcus fermentans</name>
    <dbReference type="NCBI Taxonomy" id="1473586"/>
    <lineage>
        <taxon>Bacteria</taxon>
        <taxon>Pseudomonadati</taxon>
        <taxon>Pseudomonadota</taxon>
        <taxon>Alphaproteobacteria</taxon>
        <taxon>Hyphomicrobiales</taxon>
        <taxon>Roseiarcaceae</taxon>
        <taxon>Roseiarcus</taxon>
    </lineage>
</organism>
<name>A0A366FGI0_9HYPH</name>
<dbReference type="InterPro" id="IPR006279">
    <property type="entry name" value="SoxD"/>
</dbReference>
<dbReference type="OrthoDB" id="7159274at2"/>
<dbReference type="NCBIfam" id="TIGR01374">
    <property type="entry name" value="soxD"/>
    <property type="match status" value="1"/>
</dbReference>
<dbReference type="GO" id="GO:0046653">
    <property type="term" value="P:tetrahydrofolate metabolic process"/>
    <property type="evidence" value="ECO:0007669"/>
    <property type="project" value="InterPro"/>
</dbReference>
<sequence>MLLIPCPYCGMERPEIEFRHGGEAHVVRPPDPSAVTDEAWTDYLYFRSNPKGVYAERWRHVSGCGRFFNVVRDTVSDRILASYRAGEPRPAAPVEARR</sequence>
<evidence type="ECO:0000313" key="1">
    <source>
        <dbReference type="EMBL" id="RBP13768.1"/>
    </source>
</evidence>
<dbReference type="RefSeq" id="WP_113889329.1">
    <property type="nucleotide sequence ID" value="NZ_QNRK01000011.1"/>
</dbReference>